<dbReference type="Proteomes" id="UP000287756">
    <property type="component" value="Chromosome"/>
</dbReference>
<gene>
    <name evidence="1" type="ORF">HLI_07925</name>
</gene>
<name>A0A410MBU2_9BACI</name>
<organism evidence="1 2">
    <name type="scientific">Halobacillus litoralis</name>
    <dbReference type="NCBI Taxonomy" id="45668"/>
    <lineage>
        <taxon>Bacteria</taxon>
        <taxon>Bacillati</taxon>
        <taxon>Bacillota</taxon>
        <taxon>Bacilli</taxon>
        <taxon>Bacillales</taxon>
        <taxon>Bacillaceae</taxon>
        <taxon>Halobacillus</taxon>
    </lineage>
</organism>
<evidence type="ECO:0000313" key="1">
    <source>
        <dbReference type="EMBL" id="QAS52160.1"/>
    </source>
</evidence>
<dbReference type="InterPro" id="IPR043148">
    <property type="entry name" value="TagF_C"/>
</dbReference>
<dbReference type="KEGG" id="hli:HLI_07925"/>
<protein>
    <recommendedName>
        <fullName evidence="3">Lipid-A-disaccharide synthase</fullName>
    </recommendedName>
</protein>
<accession>A0A410MBU2</accession>
<dbReference type="EMBL" id="CP026118">
    <property type="protein sequence ID" value="QAS52160.1"/>
    <property type="molecule type" value="Genomic_DNA"/>
</dbReference>
<dbReference type="OrthoDB" id="2622399at2"/>
<evidence type="ECO:0008006" key="3">
    <source>
        <dbReference type="Google" id="ProtNLM"/>
    </source>
</evidence>
<proteinExistence type="predicted"/>
<sequence length="472" mass="54769">MNVFERNFWSLYQEFLEVFKTVEYRGFSIPYLCHFRSLIRDNPYVKTNLTSENFSDHLSHHIKDKPSFQKLFTDYKKSHTTHKKRKNNGKVALYNTANLLRFPSDIILKHFKPEDTFVIRDVRGKGKKVANAKTREGLTASYLIDYLENVDKDVLALQKVSENIISKHKDHPVFNDPTFRLAFDRQINGIVRRIVESKNFFRKVPVSCIVFSSTHYYQSRTMAMVAAEENIPTICMQHGMIASEMGYLPKVADVDAVYGQFEVNWFKKMGVSEQAVDIVGHPRFDIINRKPSFTREKLYKDLGLDIRKKTILVIVRGQAYVKKWGLMVQALHQLGDYNIIIKDFPASKPHELTTKYTYTSSSKQYHLYDLLPYSDAVVAYISTVGLEAMIANKPVFILSTTTPTYTGYYDQLEELVQKDPAKLAEVVHRYFQKRSLQKRVVLKRNEFMATAYPIKKSSAETLKDLITRLTKS</sequence>
<evidence type="ECO:0000313" key="2">
    <source>
        <dbReference type="Proteomes" id="UP000287756"/>
    </source>
</evidence>
<dbReference type="SUPFAM" id="SSF53756">
    <property type="entry name" value="UDP-Glycosyltransferase/glycogen phosphorylase"/>
    <property type="match status" value="1"/>
</dbReference>
<reference evidence="1 2" key="1">
    <citation type="submission" date="2018-01" db="EMBL/GenBank/DDBJ databases">
        <title>The whole genome sequencing and assembly of Halobacillus litoralis ERB031 strain.</title>
        <authorList>
            <person name="Lee S.-J."/>
            <person name="Park M.-K."/>
            <person name="Kim J.-Y."/>
            <person name="Lee Y.-J."/>
            <person name="Yi H."/>
            <person name="Bahn Y.-S."/>
            <person name="Kim J.F."/>
            <person name="Lee D.-W."/>
        </authorList>
    </citation>
    <scope>NUCLEOTIDE SEQUENCE [LARGE SCALE GENOMIC DNA]</scope>
    <source>
        <strain evidence="1 2">ERB 031</strain>
    </source>
</reference>
<dbReference type="RefSeq" id="WP_128524452.1">
    <property type="nucleotide sequence ID" value="NZ_CANLVY010000002.1"/>
</dbReference>
<dbReference type="Gene3D" id="3.40.50.12580">
    <property type="match status" value="1"/>
</dbReference>
<dbReference type="AlphaFoldDB" id="A0A410MBU2"/>